<dbReference type="GO" id="GO:0034727">
    <property type="term" value="P:piecemeal microautophagy of the nucleus"/>
    <property type="evidence" value="ECO:0007669"/>
    <property type="project" value="TreeGrafter"/>
</dbReference>
<dbReference type="GO" id="GO:0034497">
    <property type="term" value="P:protein localization to phagophore assembly site"/>
    <property type="evidence" value="ECO:0007669"/>
    <property type="project" value="TreeGrafter"/>
</dbReference>
<evidence type="ECO:0000256" key="1">
    <source>
        <dbReference type="ARBA" id="ARBA00004511"/>
    </source>
</evidence>
<evidence type="ECO:0000313" key="11">
    <source>
        <dbReference type="EMBL" id="KAI5075100.1"/>
    </source>
</evidence>
<evidence type="ECO:0000256" key="7">
    <source>
        <dbReference type="ARBA" id="ARBA00023006"/>
    </source>
</evidence>
<evidence type="ECO:0000256" key="8">
    <source>
        <dbReference type="ARBA" id="ARBA00023055"/>
    </source>
</evidence>
<evidence type="ECO:0000256" key="2">
    <source>
        <dbReference type="ARBA" id="ARBA00006185"/>
    </source>
</evidence>
<dbReference type="Pfam" id="PF04109">
    <property type="entry name" value="ATG9"/>
    <property type="match status" value="1"/>
</dbReference>
<organism evidence="11 12">
    <name type="scientific">Adiantum capillus-veneris</name>
    <name type="common">Maidenhair fern</name>
    <dbReference type="NCBI Taxonomy" id="13818"/>
    <lineage>
        <taxon>Eukaryota</taxon>
        <taxon>Viridiplantae</taxon>
        <taxon>Streptophyta</taxon>
        <taxon>Embryophyta</taxon>
        <taxon>Tracheophyta</taxon>
        <taxon>Polypodiopsida</taxon>
        <taxon>Polypodiidae</taxon>
        <taxon>Polypodiales</taxon>
        <taxon>Pteridineae</taxon>
        <taxon>Pteridaceae</taxon>
        <taxon>Vittarioideae</taxon>
        <taxon>Adiantum</taxon>
    </lineage>
</organism>
<feature type="transmembrane region" description="Helical" evidence="10">
    <location>
        <begin position="101"/>
        <end position="121"/>
    </location>
</feature>
<dbReference type="AlphaFoldDB" id="A0A9D4ZJE7"/>
<dbReference type="GO" id="GO:0005776">
    <property type="term" value="C:autophagosome"/>
    <property type="evidence" value="ECO:0007669"/>
    <property type="project" value="TreeGrafter"/>
</dbReference>
<comment type="similarity">
    <text evidence="2 10">Belongs to the ATG9 family.</text>
</comment>
<feature type="transmembrane region" description="Helical" evidence="10">
    <location>
        <begin position="47"/>
        <end position="65"/>
    </location>
</feature>
<dbReference type="InterPro" id="IPR007241">
    <property type="entry name" value="Autophagy-rel_prot_9"/>
</dbReference>
<proteinExistence type="inferred from homology"/>
<keyword evidence="4 10" id="KW-0813">Transport</keyword>
<dbReference type="GO" id="GO:0034045">
    <property type="term" value="C:phagophore assembly site membrane"/>
    <property type="evidence" value="ECO:0007669"/>
    <property type="project" value="UniProtKB-SubCell"/>
</dbReference>
<evidence type="ECO:0000256" key="4">
    <source>
        <dbReference type="ARBA" id="ARBA00022448"/>
    </source>
</evidence>
<sequence>SNLARGIFREFNEMDHLFNQRLNSSYKHAPAFLDESLLEARLLGSNLLWFAVVFGTITAISRSAVIEEFQVVNLRDIKSLFHASLTVCQNIGEAQRTKIQFGLNLSLFQYTGMIVFSFSFFQWCMSNLKRSSGKFWTPLETSFFLSRLCHPEFWRAFGTKHLILASLFFSCSTRTLTVFFFLKASMSGCILYGVTAIMTGCA</sequence>
<comment type="caution">
    <text evidence="10">Lacks conserved residue(s) required for the propagation of feature annotation.</text>
</comment>
<evidence type="ECO:0000256" key="5">
    <source>
        <dbReference type="ARBA" id="ARBA00022692"/>
    </source>
</evidence>
<evidence type="ECO:0000256" key="6">
    <source>
        <dbReference type="ARBA" id="ARBA00022989"/>
    </source>
</evidence>
<comment type="function">
    <text evidence="10">Phospholipid scramblase involved in autophagy. Cycles between the preautophagosomal structure/phagophore assembly site (PAS) and the cytoplasmic vesicle pool and supplies membrane for the growing autophagosome. Lipid scramblase activity plays a key role in preautophagosomal structure/phagophore assembly by distributing the phospholipids that arrive through ATG2 from the cytoplasmic to the luminal leaflet of the bilayer, thereby driving autophagosomal membrane expansion.</text>
</comment>
<accession>A0A9D4ZJE7</accession>
<comment type="subcellular location">
    <subcellularLocation>
        <location evidence="1 10">Preautophagosomal structure membrane</location>
        <topology evidence="1 10">Multi-pass membrane protein</topology>
    </subcellularLocation>
</comment>
<keyword evidence="7 10" id="KW-0072">Autophagy</keyword>
<evidence type="ECO:0000256" key="10">
    <source>
        <dbReference type="RuleBase" id="RU364027"/>
    </source>
</evidence>
<comment type="caution">
    <text evidence="11">The sequence shown here is derived from an EMBL/GenBank/DDBJ whole genome shotgun (WGS) entry which is preliminary data.</text>
</comment>
<evidence type="ECO:0000313" key="12">
    <source>
        <dbReference type="Proteomes" id="UP000886520"/>
    </source>
</evidence>
<dbReference type="PANTHER" id="PTHR13038">
    <property type="entry name" value="APG9 AUTOPHAGY 9"/>
    <property type="match status" value="1"/>
</dbReference>
<dbReference type="EMBL" id="JABFUD020000009">
    <property type="protein sequence ID" value="KAI5075100.1"/>
    <property type="molecule type" value="Genomic_DNA"/>
</dbReference>
<dbReference type="GO" id="GO:0000422">
    <property type="term" value="P:autophagy of mitochondrion"/>
    <property type="evidence" value="ECO:0007669"/>
    <property type="project" value="TreeGrafter"/>
</dbReference>
<keyword evidence="12" id="KW-1185">Reference proteome</keyword>
<name>A0A9D4ZJE7_ADICA</name>
<dbReference type="PANTHER" id="PTHR13038:SF10">
    <property type="entry name" value="AUTOPHAGY-RELATED PROTEIN 9"/>
    <property type="match status" value="1"/>
</dbReference>
<dbReference type="GO" id="GO:0006869">
    <property type="term" value="P:lipid transport"/>
    <property type="evidence" value="ECO:0007669"/>
    <property type="project" value="UniProtKB-KW"/>
</dbReference>
<reference evidence="11" key="1">
    <citation type="submission" date="2021-01" db="EMBL/GenBank/DDBJ databases">
        <title>Adiantum capillus-veneris genome.</title>
        <authorList>
            <person name="Fang Y."/>
            <person name="Liao Q."/>
        </authorList>
    </citation>
    <scope>NUCLEOTIDE SEQUENCE</scope>
    <source>
        <strain evidence="11">H3</strain>
        <tissue evidence="11">Leaf</tissue>
    </source>
</reference>
<keyword evidence="5 10" id="KW-0812">Transmembrane</keyword>
<evidence type="ECO:0000256" key="3">
    <source>
        <dbReference type="ARBA" id="ARBA00018074"/>
    </source>
</evidence>
<gene>
    <name evidence="11" type="ORF">GOP47_0009176</name>
</gene>
<dbReference type="Proteomes" id="UP000886520">
    <property type="component" value="Chromosome 9"/>
</dbReference>
<evidence type="ECO:0000256" key="9">
    <source>
        <dbReference type="ARBA" id="ARBA00023136"/>
    </source>
</evidence>
<dbReference type="OrthoDB" id="2020634at2759"/>
<keyword evidence="6 10" id="KW-1133">Transmembrane helix</keyword>
<keyword evidence="9 10" id="KW-0472">Membrane</keyword>
<feature type="non-terminal residue" evidence="11">
    <location>
        <position position="1"/>
    </location>
</feature>
<dbReference type="GO" id="GO:0061709">
    <property type="term" value="P:reticulophagy"/>
    <property type="evidence" value="ECO:0007669"/>
    <property type="project" value="TreeGrafter"/>
</dbReference>
<keyword evidence="8 10" id="KW-0445">Lipid transport</keyword>
<protein>
    <recommendedName>
        <fullName evidence="3 10">Autophagy-related protein 9</fullName>
    </recommendedName>
</protein>